<evidence type="ECO:0000313" key="3">
    <source>
        <dbReference type="Proteomes" id="UP000626092"/>
    </source>
</evidence>
<dbReference type="Proteomes" id="UP000626092">
    <property type="component" value="Unassembled WGS sequence"/>
</dbReference>
<feature type="compositionally biased region" description="Polar residues" evidence="1">
    <location>
        <begin position="166"/>
        <end position="175"/>
    </location>
</feature>
<feature type="compositionally biased region" description="Basic and acidic residues" evidence="1">
    <location>
        <begin position="22"/>
        <end position="39"/>
    </location>
</feature>
<feature type="compositionally biased region" description="Polar residues" evidence="1">
    <location>
        <begin position="183"/>
        <end position="199"/>
    </location>
</feature>
<evidence type="ECO:0000256" key="1">
    <source>
        <dbReference type="SAM" id="MobiDB-lite"/>
    </source>
</evidence>
<gene>
    <name evidence="2" type="ORF">RHSIM_Rhsim08G0140100</name>
</gene>
<dbReference type="OrthoDB" id="1811088at2759"/>
<dbReference type="EMBL" id="WJXA01000008">
    <property type="protein sequence ID" value="KAF7136475.1"/>
    <property type="molecule type" value="Genomic_DNA"/>
</dbReference>
<feature type="region of interest" description="Disordered" evidence="1">
    <location>
        <begin position="166"/>
        <end position="200"/>
    </location>
</feature>
<accession>A0A834GPS9</accession>
<evidence type="ECO:0000313" key="2">
    <source>
        <dbReference type="EMBL" id="KAF7136475.1"/>
    </source>
</evidence>
<dbReference type="AlphaFoldDB" id="A0A834GPS9"/>
<keyword evidence="3" id="KW-1185">Reference proteome</keyword>
<comment type="caution">
    <text evidence="2">The sequence shown here is derived from an EMBL/GenBank/DDBJ whole genome shotgun (WGS) entry which is preliminary data.</text>
</comment>
<feature type="compositionally biased region" description="Polar residues" evidence="1">
    <location>
        <begin position="86"/>
        <end position="102"/>
    </location>
</feature>
<sequence length="221" mass="24162">MIDSMADESISFPEGLGFKTQDSNELRRKQKITSDNHESLIEIPVGKGSSSLPQQPAKQEWVQVWGRKLKAVQDLSNQRETEPSMPISSNSGAQPSVSDNTSVFVEQVRSDSEEELLDVLEKVVSSVKEAELVKVAASLEDGKLHQISCTDLDINTTIGELASINSLPKAKQSNPKPRDLPSAQLNEKASIAKQTLSKSTQKKLREQIKEQALCSFSSGGK</sequence>
<feature type="region of interest" description="Disordered" evidence="1">
    <location>
        <begin position="73"/>
        <end position="102"/>
    </location>
</feature>
<reference evidence="2" key="1">
    <citation type="submission" date="2019-11" db="EMBL/GenBank/DDBJ databases">
        <authorList>
            <person name="Liu Y."/>
            <person name="Hou J."/>
            <person name="Li T.-Q."/>
            <person name="Guan C.-H."/>
            <person name="Wu X."/>
            <person name="Wu H.-Z."/>
            <person name="Ling F."/>
            <person name="Zhang R."/>
            <person name="Shi X.-G."/>
            <person name="Ren J.-P."/>
            <person name="Chen E.-F."/>
            <person name="Sun J.-M."/>
        </authorList>
    </citation>
    <scope>NUCLEOTIDE SEQUENCE</scope>
    <source>
        <strain evidence="2">Adult_tree_wgs_1</strain>
        <tissue evidence="2">Leaves</tissue>
    </source>
</reference>
<organism evidence="2 3">
    <name type="scientific">Rhododendron simsii</name>
    <name type="common">Sims's rhododendron</name>
    <dbReference type="NCBI Taxonomy" id="118357"/>
    <lineage>
        <taxon>Eukaryota</taxon>
        <taxon>Viridiplantae</taxon>
        <taxon>Streptophyta</taxon>
        <taxon>Embryophyta</taxon>
        <taxon>Tracheophyta</taxon>
        <taxon>Spermatophyta</taxon>
        <taxon>Magnoliopsida</taxon>
        <taxon>eudicotyledons</taxon>
        <taxon>Gunneridae</taxon>
        <taxon>Pentapetalae</taxon>
        <taxon>asterids</taxon>
        <taxon>Ericales</taxon>
        <taxon>Ericaceae</taxon>
        <taxon>Ericoideae</taxon>
        <taxon>Rhodoreae</taxon>
        <taxon>Rhododendron</taxon>
    </lineage>
</organism>
<proteinExistence type="predicted"/>
<feature type="region of interest" description="Disordered" evidence="1">
    <location>
        <begin position="1"/>
        <end position="39"/>
    </location>
</feature>
<name>A0A834GPS9_RHOSS</name>
<protein>
    <submittedName>
        <fullName evidence="2">Uncharacterized protein</fullName>
    </submittedName>
</protein>